<feature type="transmembrane region" description="Helical" evidence="1">
    <location>
        <begin position="110"/>
        <end position="129"/>
    </location>
</feature>
<protein>
    <submittedName>
        <fullName evidence="2">DUF2975 domain-containing protein</fullName>
    </submittedName>
</protein>
<proteinExistence type="predicted"/>
<feature type="transmembrane region" description="Helical" evidence="1">
    <location>
        <begin position="141"/>
        <end position="160"/>
    </location>
</feature>
<keyword evidence="1" id="KW-0812">Transmembrane</keyword>
<dbReference type="EMBL" id="QFNF01000048">
    <property type="protein sequence ID" value="PZO73689.1"/>
    <property type="molecule type" value="Genomic_DNA"/>
</dbReference>
<dbReference type="Pfam" id="PF11188">
    <property type="entry name" value="DUF2975"/>
    <property type="match status" value="1"/>
</dbReference>
<dbReference type="InterPro" id="IPR021354">
    <property type="entry name" value="DUF2975"/>
</dbReference>
<comment type="caution">
    <text evidence="2">The sequence shown here is derived from an EMBL/GenBank/DDBJ whole genome shotgun (WGS) entry which is preliminary data.</text>
</comment>
<evidence type="ECO:0000313" key="2">
    <source>
        <dbReference type="EMBL" id="PZO73689.1"/>
    </source>
</evidence>
<feature type="transmembrane region" description="Helical" evidence="1">
    <location>
        <begin position="12"/>
        <end position="35"/>
    </location>
</feature>
<organism evidence="2 3">
    <name type="scientific">Sphingomonas hengshuiensis</name>
    <dbReference type="NCBI Taxonomy" id="1609977"/>
    <lineage>
        <taxon>Bacteria</taxon>
        <taxon>Pseudomonadati</taxon>
        <taxon>Pseudomonadota</taxon>
        <taxon>Alphaproteobacteria</taxon>
        <taxon>Sphingomonadales</taxon>
        <taxon>Sphingomonadaceae</taxon>
        <taxon>Sphingomonas</taxon>
    </lineage>
</organism>
<dbReference type="Proteomes" id="UP000248614">
    <property type="component" value="Unassembled WGS sequence"/>
</dbReference>
<accession>A0A2W4Z1J9</accession>
<reference evidence="2 3" key="1">
    <citation type="submission" date="2017-08" db="EMBL/GenBank/DDBJ databases">
        <title>Infants hospitalized years apart are colonized by the same room-sourced microbial strains.</title>
        <authorList>
            <person name="Brooks B."/>
            <person name="Olm M.R."/>
            <person name="Firek B.A."/>
            <person name="Baker R."/>
            <person name="Thomas B.C."/>
            <person name="Morowitz M.J."/>
            <person name="Banfield J.F."/>
        </authorList>
    </citation>
    <scope>NUCLEOTIDE SEQUENCE [LARGE SCALE GENOMIC DNA]</scope>
    <source>
        <strain evidence="2">S2_018_000_R3_110</strain>
    </source>
</reference>
<evidence type="ECO:0000313" key="3">
    <source>
        <dbReference type="Proteomes" id="UP000248614"/>
    </source>
</evidence>
<keyword evidence="1" id="KW-1133">Transmembrane helix</keyword>
<name>A0A2W4Z1J9_9SPHN</name>
<feature type="transmembrane region" description="Helical" evidence="1">
    <location>
        <begin position="65"/>
        <end position="98"/>
    </location>
</feature>
<evidence type="ECO:0000256" key="1">
    <source>
        <dbReference type="SAM" id="Phobius"/>
    </source>
</evidence>
<sequence length="173" mass="18389">MARRDRILRFTVAVLRVLLVLNIAFATAFLVATLASVPLHDMLADRIVGKYPAIDVDRVVTGIRALLLLGIAAAVPAHIIFSRLIAVIGTVLAGETFASPNARRVRQIGWALLAIQLLDVPLLLIIPSFAGMGVRADGSSISVGGWLSVLVAFVLARVFAEGASLREDLEGTV</sequence>
<gene>
    <name evidence="2" type="ORF">DI632_14275</name>
</gene>
<keyword evidence="1" id="KW-0472">Membrane</keyword>
<dbReference type="AlphaFoldDB" id="A0A2W4Z1J9"/>